<evidence type="ECO:0000313" key="3">
    <source>
        <dbReference type="EMBL" id="KAB7662284.1"/>
    </source>
</evidence>
<feature type="signal peptide" evidence="2">
    <location>
        <begin position="1"/>
        <end position="28"/>
    </location>
</feature>
<dbReference type="InterPro" id="IPR005220">
    <property type="entry name" value="CarO-like"/>
</dbReference>
<protein>
    <submittedName>
        <fullName evidence="3">NirD/YgiW/YdeI family stress tolerance protein</fullName>
    </submittedName>
</protein>
<name>A0A6I1EU51_9BURK</name>
<evidence type="ECO:0000313" key="4">
    <source>
        <dbReference type="Proteomes" id="UP000430564"/>
    </source>
</evidence>
<dbReference type="PANTHER" id="PTHR36571">
    <property type="entry name" value="PROTEIN YGIW"/>
    <property type="match status" value="1"/>
</dbReference>
<proteinExistence type="predicted"/>
<feature type="chain" id="PRO_5026047523" evidence="2">
    <location>
        <begin position="29"/>
        <end position="137"/>
    </location>
</feature>
<dbReference type="PANTHER" id="PTHR36571:SF1">
    <property type="entry name" value="PROTEIN YGIW"/>
    <property type="match status" value="1"/>
</dbReference>
<sequence>MTRRTNLRLAALASIAALAFAAAPAVQAAGPTGFDAPASAEARAPQGFGNNKVTTVQWVLENGADDQVVVLRGKFTQHLRGDKYEFEDEAGTAITAELDHDRDWSMVKKDAPMEIRAEIDRDWNRTKLDVRSAKPLK</sequence>
<dbReference type="NCBIfam" id="NF033674">
    <property type="entry name" value="stress_OB_fold"/>
    <property type="match status" value="1"/>
</dbReference>
<gene>
    <name evidence="3" type="ORF">GBM95_03015</name>
</gene>
<dbReference type="RefSeq" id="WP_152157730.1">
    <property type="nucleotide sequence ID" value="NZ_WEHX01000009.1"/>
</dbReference>
<organism evidence="3 4">
    <name type="scientific">Sutterella seckii</name>
    <dbReference type="NCBI Taxonomy" id="1944635"/>
    <lineage>
        <taxon>Bacteria</taxon>
        <taxon>Pseudomonadati</taxon>
        <taxon>Pseudomonadota</taxon>
        <taxon>Betaproteobacteria</taxon>
        <taxon>Burkholderiales</taxon>
        <taxon>Sutterellaceae</taxon>
        <taxon>Sutterella</taxon>
    </lineage>
</organism>
<reference evidence="3 4" key="1">
    <citation type="submission" date="2019-10" db="EMBL/GenBank/DDBJ databases">
        <title>Genome diversity of Sutterella seckii.</title>
        <authorList>
            <person name="Chaplin A.V."/>
            <person name="Sokolova S.R."/>
            <person name="Mosin K.A."/>
            <person name="Ivanova E.L."/>
            <person name="Kochetkova T.O."/>
            <person name="Goltsov A.Y."/>
            <person name="Trofimov D.Y."/>
            <person name="Efimov B.A."/>
        </authorList>
    </citation>
    <scope>NUCLEOTIDE SEQUENCE [LARGE SCALE GENOMIC DNA]</scope>
    <source>
        <strain evidence="3 4">ASD393</strain>
    </source>
</reference>
<dbReference type="SUPFAM" id="SSF101756">
    <property type="entry name" value="Hypothetical protein YgiW"/>
    <property type="match status" value="1"/>
</dbReference>
<accession>A0A6I1EU51</accession>
<dbReference type="AlphaFoldDB" id="A0A6I1EU51"/>
<dbReference type="Gene3D" id="2.40.50.200">
    <property type="entry name" value="Bacterial OB-fold"/>
    <property type="match status" value="1"/>
</dbReference>
<dbReference type="Proteomes" id="UP000430564">
    <property type="component" value="Unassembled WGS sequence"/>
</dbReference>
<evidence type="ECO:0000256" key="1">
    <source>
        <dbReference type="ARBA" id="ARBA00022729"/>
    </source>
</evidence>
<evidence type="ECO:0000256" key="2">
    <source>
        <dbReference type="SAM" id="SignalP"/>
    </source>
</evidence>
<dbReference type="OrthoDB" id="6650354at2"/>
<dbReference type="EMBL" id="WEHX01000009">
    <property type="protein sequence ID" value="KAB7662284.1"/>
    <property type="molecule type" value="Genomic_DNA"/>
</dbReference>
<keyword evidence="1 2" id="KW-0732">Signal</keyword>
<comment type="caution">
    <text evidence="3">The sequence shown here is derived from an EMBL/GenBank/DDBJ whole genome shotgun (WGS) entry which is preliminary data.</text>
</comment>
<dbReference type="Pfam" id="PF04076">
    <property type="entry name" value="BOF"/>
    <property type="match status" value="1"/>
</dbReference>
<dbReference type="InterPro" id="IPR036700">
    <property type="entry name" value="BOBF_sf"/>
</dbReference>